<protein>
    <submittedName>
        <fullName evidence="1">Uncharacterized protein</fullName>
    </submittedName>
</protein>
<sequence length="144" mass="15619">MAVRALQDLVEESPSTESEIYNFFEEAAPFLIYIHDFWMGRANCPLFAEQVLSSAESLTFGLPAFLRDNLTQQWGISPEHRSSAKDVFASLRGKGSTAVASPIITASTPLEIKSSASVSKTPVAPPRLLLLPGPPIQKTPIMSS</sequence>
<name>A0ABQ8UVS5_9AGAR</name>
<evidence type="ECO:0000313" key="1">
    <source>
        <dbReference type="EMBL" id="KAJ4463201.1"/>
    </source>
</evidence>
<gene>
    <name evidence="1" type="ORF">C8R41DRAFT_872489</name>
</gene>
<dbReference type="EMBL" id="JANVFT010000202">
    <property type="protein sequence ID" value="KAJ4463201.1"/>
    <property type="molecule type" value="Genomic_DNA"/>
</dbReference>
<reference evidence="1" key="1">
    <citation type="submission" date="2022-08" db="EMBL/GenBank/DDBJ databases">
        <title>A Global Phylogenomic Analysis of the Shiitake Genus Lentinula.</title>
        <authorList>
            <consortium name="DOE Joint Genome Institute"/>
            <person name="Sierra-Patev S."/>
            <person name="Min B."/>
            <person name="Naranjo-Ortiz M."/>
            <person name="Looney B."/>
            <person name="Konkel Z."/>
            <person name="Slot J.C."/>
            <person name="Sakamoto Y."/>
            <person name="Steenwyk J.L."/>
            <person name="Rokas A."/>
            <person name="Carro J."/>
            <person name="Camarero S."/>
            <person name="Ferreira P."/>
            <person name="Molpeceres G."/>
            <person name="Ruiz-Duenas F.J."/>
            <person name="Serrano A."/>
            <person name="Henrissat B."/>
            <person name="Drula E."/>
            <person name="Hughes K.W."/>
            <person name="Mata J.L."/>
            <person name="Ishikawa N.K."/>
            <person name="Vargas-Isla R."/>
            <person name="Ushijima S."/>
            <person name="Smith C.A."/>
            <person name="Ahrendt S."/>
            <person name="Andreopoulos W."/>
            <person name="He G."/>
            <person name="Labutti K."/>
            <person name="Lipzen A."/>
            <person name="Ng V."/>
            <person name="Riley R."/>
            <person name="Sandor L."/>
            <person name="Barry K."/>
            <person name="Martinez A.T."/>
            <person name="Xiao Y."/>
            <person name="Gibbons J.G."/>
            <person name="Terashima K."/>
            <person name="Grigoriev I.V."/>
            <person name="Hibbett D.S."/>
        </authorList>
    </citation>
    <scope>NUCLEOTIDE SEQUENCE</scope>
    <source>
        <strain evidence="1">RHP3577 ss4</strain>
    </source>
</reference>
<comment type="caution">
    <text evidence="1">The sequence shown here is derived from an EMBL/GenBank/DDBJ whole genome shotgun (WGS) entry which is preliminary data.</text>
</comment>
<keyword evidence="2" id="KW-1185">Reference proteome</keyword>
<organism evidence="1 2">
    <name type="scientific">Lentinula lateritia</name>
    <dbReference type="NCBI Taxonomy" id="40482"/>
    <lineage>
        <taxon>Eukaryota</taxon>
        <taxon>Fungi</taxon>
        <taxon>Dikarya</taxon>
        <taxon>Basidiomycota</taxon>
        <taxon>Agaricomycotina</taxon>
        <taxon>Agaricomycetes</taxon>
        <taxon>Agaricomycetidae</taxon>
        <taxon>Agaricales</taxon>
        <taxon>Marasmiineae</taxon>
        <taxon>Omphalotaceae</taxon>
        <taxon>Lentinula</taxon>
    </lineage>
</organism>
<accession>A0ABQ8UVS5</accession>
<proteinExistence type="predicted"/>
<dbReference type="Proteomes" id="UP001150217">
    <property type="component" value="Unassembled WGS sequence"/>
</dbReference>
<evidence type="ECO:0000313" key="2">
    <source>
        <dbReference type="Proteomes" id="UP001150217"/>
    </source>
</evidence>